<evidence type="ECO:0000313" key="4">
    <source>
        <dbReference type="Proteomes" id="UP000198781"/>
    </source>
</evidence>
<accession>A0A1G6RH92</accession>
<keyword evidence="4" id="KW-1185">Reference proteome</keyword>
<evidence type="ECO:0000259" key="2">
    <source>
        <dbReference type="Pfam" id="PF03551"/>
    </source>
</evidence>
<dbReference type="Gene3D" id="1.10.10.10">
    <property type="entry name" value="Winged helix-like DNA-binding domain superfamily/Winged helix DNA-binding domain"/>
    <property type="match status" value="1"/>
</dbReference>
<dbReference type="Pfam" id="PF03551">
    <property type="entry name" value="PadR"/>
    <property type="match status" value="1"/>
</dbReference>
<dbReference type="RefSeq" id="WP_092742359.1">
    <property type="nucleotide sequence ID" value="NZ_FMZC01000004.1"/>
</dbReference>
<evidence type="ECO:0000256" key="1">
    <source>
        <dbReference type="SAM" id="MobiDB-lite"/>
    </source>
</evidence>
<protein>
    <submittedName>
        <fullName evidence="3">Transcriptional regulator, PadR family</fullName>
    </submittedName>
</protein>
<dbReference type="OrthoDB" id="9814826at2"/>
<dbReference type="SUPFAM" id="SSF46785">
    <property type="entry name" value="Winged helix' DNA-binding domain"/>
    <property type="match status" value="1"/>
</dbReference>
<name>A0A1G6RH92_9BURK</name>
<organism evidence="3 4">
    <name type="scientific">Paracidovorax valerianellae</name>
    <dbReference type="NCBI Taxonomy" id="187868"/>
    <lineage>
        <taxon>Bacteria</taxon>
        <taxon>Pseudomonadati</taxon>
        <taxon>Pseudomonadota</taxon>
        <taxon>Betaproteobacteria</taxon>
        <taxon>Burkholderiales</taxon>
        <taxon>Comamonadaceae</taxon>
        <taxon>Paracidovorax</taxon>
    </lineage>
</organism>
<gene>
    <name evidence="3" type="ORF">SAMN05192589_104132</name>
</gene>
<dbReference type="STRING" id="187868.SAMN05192589_104132"/>
<dbReference type="PANTHER" id="PTHR43252">
    <property type="entry name" value="TRANSCRIPTIONAL REGULATOR YQJI"/>
    <property type="match status" value="1"/>
</dbReference>
<dbReference type="AlphaFoldDB" id="A0A1G6RH92"/>
<sequence>MMKHEFLDARPPSSLERRGGGRVFGHGGLRLVLLQLIADKPRHGYELIKAIEERLNGAYSPSPGVIYPTLTLLEEMGHVTVSADGGRKLHTLTDAGRDHLAEHRTEVDALLARMASGLPMRGGGGGHGERPAPIERAVHNLRHALHLRLAREPLAEAQIHAIADALDAAARQIERL</sequence>
<dbReference type="Proteomes" id="UP000198781">
    <property type="component" value="Unassembled WGS sequence"/>
</dbReference>
<reference evidence="3 4" key="1">
    <citation type="submission" date="2016-10" db="EMBL/GenBank/DDBJ databases">
        <authorList>
            <person name="de Groot N.N."/>
        </authorList>
    </citation>
    <scope>NUCLEOTIDE SEQUENCE [LARGE SCALE GENOMIC DNA]</scope>
    <source>
        <strain evidence="3 4">DSM 16619</strain>
    </source>
</reference>
<dbReference type="InterPro" id="IPR005149">
    <property type="entry name" value="Tscrpt_reg_PadR_N"/>
</dbReference>
<evidence type="ECO:0000313" key="3">
    <source>
        <dbReference type="EMBL" id="SDD03365.1"/>
    </source>
</evidence>
<dbReference type="InterPro" id="IPR036390">
    <property type="entry name" value="WH_DNA-bd_sf"/>
</dbReference>
<dbReference type="InterPro" id="IPR036388">
    <property type="entry name" value="WH-like_DNA-bd_sf"/>
</dbReference>
<feature type="domain" description="Transcription regulator PadR N-terminal" evidence="2">
    <location>
        <begin position="33"/>
        <end position="102"/>
    </location>
</feature>
<dbReference type="EMBL" id="FMZC01000004">
    <property type="protein sequence ID" value="SDD03365.1"/>
    <property type="molecule type" value="Genomic_DNA"/>
</dbReference>
<feature type="region of interest" description="Disordered" evidence="1">
    <location>
        <begin position="1"/>
        <end position="20"/>
    </location>
</feature>
<dbReference type="PANTHER" id="PTHR43252:SF7">
    <property type="entry name" value="TRANSCRIPTIONAL REGULATOR YQJI"/>
    <property type="match status" value="1"/>
</dbReference>
<proteinExistence type="predicted"/>